<dbReference type="InterPro" id="IPR025166">
    <property type="entry name" value="Integrase_DNA_bind_dom"/>
</dbReference>
<dbReference type="EMBL" id="AY847513">
    <property type="protein sequence ID" value="AAW31811.1"/>
    <property type="molecule type" value="Genomic_DNA"/>
</dbReference>
<dbReference type="Pfam" id="PF22022">
    <property type="entry name" value="Phage_int_M"/>
    <property type="match status" value="1"/>
</dbReference>
<feature type="domain" description="Tyr recombinase" evidence="6">
    <location>
        <begin position="199"/>
        <end position="371"/>
    </location>
</feature>
<evidence type="ECO:0000256" key="2">
    <source>
        <dbReference type="ARBA" id="ARBA00022908"/>
    </source>
</evidence>
<keyword evidence="3 5" id="KW-0238">DNA-binding</keyword>
<keyword evidence="2" id="KW-0229">DNA integration</keyword>
<evidence type="ECO:0000313" key="9">
    <source>
        <dbReference type="EMBL" id="ABU62756.1"/>
    </source>
</evidence>
<dbReference type="PANTHER" id="PTHR30629">
    <property type="entry name" value="PROPHAGE INTEGRASE"/>
    <property type="match status" value="1"/>
</dbReference>
<dbReference type="PROSITE" id="PS51900">
    <property type="entry name" value="CB"/>
    <property type="match status" value="1"/>
</dbReference>
<evidence type="ECO:0000259" key="7">
    <source>
        <dbReference type="PROSITE" id="PS51900"/>
    </source>
</evidence>
<dbReference type="GO" id="GO:0006310">
    <property type="term" value="P:DNA recombination"/>
    <property type="evidence" value="ECO:0007669"/>
    <property type="project" value="UniProtKB-KW"/>
</dbReference>
<dbReference type="InterPro" id="IPR044068">
    <property type="entry name" value="CB"/>
</dbReference>
<dbReference type="Gene3D" id="1.10.150.130">
    <property type="match status" value="1"/>
</dbReference>
<dbReference type="InterPro" id="IPR038488">
    <property type="entry name" value="Integrase_DNA-bd_sf"/>
</dbReference>
<dbReference type="InterPro" id="IPR010998">
    <property type="entry name" value="Integrase_recombinase_N"/>
</dbReference>
<dbReference type="InterPro" id="IPR013762">
    <property type="entry name" value="Integrase-like_cat_sf"/>
</dbReference>
<dbReference type="InterPro" id="IPR050808">
    <property type="entry name" value="Phage_Integrase"/>
</dbReference>
<evidence type="ECO:0000256" key="1">
    <source>
        <dbReference type="ARBA" id="ARBA00008857"/>
    </source>
</evidence>
<organism evidence="8">
    <name type="scientific">Dichelobacter nodosus</name>
    <name type="common">Bacteroides nodosus</name>
    <dbReference type="NCBI Taxonomy" id="870"/>
    <lineage>
        <taxon>Bacteria</taxon>
        <taxon>Pseudomonadati</taxon>
        <taxon>Pseudomonadota</taxon>
        <taxon>Gammaproteobacteria</taxon>
        <taxon>Cardiobacteriales</taxon>
        <taxon>Cardiobacteriaceae</taxon>
        <taxon>Dichelobacter</taxon>
    </lineage>
</organism>
<evidence type="ECO:0000256" key="3">
    <source>
        <dbReference type="ARBA" id="ARBA00023125"/>
    </source>
</evidence>
<reference evidence="8" key="1">
    <citation type="journal article" date="2009" name="Anaerobe">
        <title>The intD mobile genetic element from Dichelobacter nodosus, the causative agent of ovine footrot, is associated with the benign phenotype.</title>
        <authorList>
            <person name="Tanjung L.R."/>
            <person name="Whittle G."/>
            <person name="Shaw B.E."/>
            <person name="Bloomfield G.A."/>
            <person name="Katz M.E."/>
            <person name="Cheetham B.F."/>
        </authorList>
    </citation>
    <scope>NUCLEOTIDE SEQUENCE</scope>
    <source>
        <strain evidence="9">C305</strain>
        <strain evidence="8">C305-1</strain>
    </source>
</reference>
<accession>Q5I709</accession>
<dbReference type="Gene3D" id="1.10.443.10">
    <property type="entry name" value="Intergrase catalytic core"/>
    <property type="match status" value="1"/>
</dbReference>
<gene>
    <name evidence="8" type="primary">intD</name>
</gene>
<feature type="domain" description="Core-binding (CB)" evidence="7">
    <location>
        <begin position="97"/>
        <end position="177"/>
    </location>
</feature>
<dbReference type="InterPro" id="IPR053876">
    <property type="entry name" value="Phage_int_M"/>
</dbReference>
<protein>
    <submittedName>
        <fullName evidence="8">IntD</fullName>
    </submittedName>
</protein>
<dbReference type="Gene3D" id="3.30.160.390">
    <property type="entry name" value="Integrase, DNA-binding domain"/>
    <property type="match status" value="1"/>
</dbReference>
<evidence type="ECO:0000256" key="4">
    <source>
        <dbReference type="ARBA" id="ARBA00023172"/>
    </source>
</evidence>
<name>Q5I709_DICNO</name>
<proteinExistence type="inferred from homology"/>
<dbReference type="SUPFAM" id="SSF56349">
    <property type="entry name" value="DNA breaking-rejoining enzymes"/>
    <property type="match status" value="1"/>
</dbReference>
<dbReference type="GO" id="GO:0003677">
    <property type="term" value="F:DNA binding"/>
    <property type="evidence" value="ECO:0007669"/>
    <property type="project" value="UniProtKB-UniRule"/>
</dbReference>
<dbReference type="PROSITE" id="PS51898">
    <property type="entry name" value="TYR_RECOMBINASE"/>
    <property type="match status" value="1"/>
</dbReference>
<sequence>MKLTETLIRSLSLPSKPKKLFDGGGLYLYLTPAGKYWRYKYRFWGKERTLALGVYPEISLKKARNEHIKAKLLISNGRDPVEEKKRLKREIGGIYKNTFAEIAREWYALQRPKWKNKKHAQQVINTLEMYVNPLIGHIPIDSVLPLAIFDVLKSISDKPETANRVKQRISAVFEHAILTGRATHNPASSMPKIIKNQINHHPALPKERIPEFFSRLALYPNRTTQLALRLLILTFVRVGELRQGEWNEIRGNEWHIAAEKMKMKRPHIVPLSDWALETLDELKTLSQTNLIITGNKNKMMSDNTLSVAMKRMGYTGIAVPHGFRSLASSVLNESGLWNPDAIERQLAHKEANTIRAAYNRAEYLEERHRMMQWYSDQIRNRLKK</sequence>
<evidence type="ECO:0000259" key="6">
    <source>
        <dbReference type="PROSITE" id="PS51898"/>
    </source>
</evidence>
<dbReference type="PANTHER" id="PTHR30629:SF2">
    <property type="entry name" value="PROPHAGE INTEGRASE INTS-RELATED"/>
    <property type="match status" value="1"/>
</dbReference>
<dbReference type="GO" id="GO:0015074">
    <property type="term" value="P:DNA integration"/>
    <property type="evidence" value="ECO:0007669"/>
    <property type="project" value="UniProtKB-KW"/>
</dbReference>
<comment type="similarity">
    <text evidence="1">Belongs to the 'phage' integrase family.</text>
</comment>
<dbReference type="EMBL" id="EU082070">
    <property type="protein sequence ID" value="ABU62756.1"/>
    <property type="molecule type" value="Genomic_DNA"/>
</dbReference>
<keyword evidence="4" id="KW-0233">DNA recombination</keyword>
<dbReference type="InterPro" id="IPR002104">
    <property type="entry name" value="Integrase_catalytic"/>
</dbReference>
<dbReference type="AlphaFoldDB" id="Q5I709"/>
<dbReference type="InterPro" id="IPR011010">
    <property type="entry name" value="DNA_brk_join_enz"/>
</dbReference>
<dbReference type="Pfam" id="PF00589">
    <property type="entry name" value="Phage_integrase"/>
    <property type="match status" value="1"/>
</dbReference>
<dbReference type="Pfam" id="PF13356">
    <property type="entry name" value="Arm-DNA-bind_3"/>
    <property type="match status" value="1"/>
</dbReference>
<evidence type="ECO:0000256" key="5">
    <source>
        <dbReference type="PROSITE-ProRule" id="PRU01248"/>
    </source>
</evidence>
<evidence type="ECO:0000313" key="8">
    <source>
        <dbReference type="EMBL" id="AAW31811.1"/>
    </source>
</evidence>
<dbReference type="CDD" id="cd00801">
    <property type="entry name" value="INT_P4_C"/>
    <property type="match status" value="1"/>
</dbReference>